<reference evidence="1 2" key="1">
    <citation type="submission" date="2014-04" db="EMBL/GenBank/DDBJ databases">
        <authorList>
            <consortium name="DOE Joint Genome Institute"/>
            <person name="Kuo A."/>
            <person name="Kohler A."/>
            <person name="Nagy L.G."/>
            <person name="Floudas D."/>
            <person name="Copeland A."/>
            <person name="Barry K.W."/>
            <person name="Cichocki N."/>
            <person name="Veneault-Fourrey C."/>
            <person name="LaButti K."/>
            <person name="Lindquist E.A."/>
            <person name="Lipzen A."/>
            <person name="Lundell T."/>
            <person name="Morin E."/>
            <person name="Murat C."/>
            <person name="Sun H."/>
            <person name="Tunlid A."/>
            <person name="Henrissat B."/>
            <person name="Grigoriev I.V."/>
            <person name="Hibbett D.S."/>
            <person name="Martin F."/>
            <person name="Nordberg H.P."/>
            <person name="Cantor M.N."/>
            <person name="Hua S.X."/>
        </authorList>
    </citation>
    <scope>NUCLEOTIDE SEQUENCE [LARGE SCALE GENOMIC DNA]</scope>
    <source>
        <strain evidence="1 2">LaAM-08-1</strain>
    </source>
</reference>
<dbReference type="OrthoDB" id="3106782at2759"/>
<dbReference type="HOGENOM" id="CLU_1057940_0_0_1"/>
<dbReference type="EMBL" id="KN838785">
    <property type="protein sequence ID" value="KIJ94625.1"/>
    <property type="molecule type" value="Genomic_DNA"/>
</dbReference>
<evidence type="ECO:0000313" key="2">
    <source>
        <dbReference type="Proteomes" id="UP000054477"/>
    </source>
</evidence>
<gene>
    <name evidence="1" type="ORF">K443DRAFT_683602</name>
</gene>
<dbReference type="AlphaFoldDB" id="A0A0C9WSG5"/>
<keyword evidence="2" id="KW-1185">Reference proteome</keyword>
<sequence length="263" mass="29871">MVLARQIKEMYTENVEYLSSSSFTFDFKHGFGATQVLCIHGLDYDGGCYTIITKGDQNLEWQDVRIVANELIFRLPFYTCYFTAPNFTFTMKEIIDQGLLTWEDGGKSGPFLTATQGTRDFNKMLRHELNGRAFRAMVASLKCLLPRQLKGELVKPVKRFTLPEDDGFIPDYSKYISSPRAVTIAPRRHTSRRSMVSPPVNTWRSRSEIICDDYLSPPAYTPEEPVSTQRMIHAIPGQTIHIVTSSTTCLIIDPYAYANPGED</sequence>
<proteinExistence type="predicted"/>
<accession>A0A0C9WSG5</accession>
<dbReference type="Proteomes" id="UP000054477">
    <property type="component" value="Unassembled WGS sequence"/>
</dbReference>
<evidence type="ECO:0000313" key="1">
    <source>
        <dbReference type="EMBL" id="KIJ94625.1"/>
    </source>
</evidence>
<organism evidence="1 2">
    <name type="scientific">Laccaria amethystina LaAM-08-1</name>
    <dbReference type="NCBI Taxonomy" id="1095629"/>
    <lineage>
        <taxon>Eukaryota</taxon>
        <taxon>Fungi</taxon>
        <taxon>Dikarya</taxon>
        <taxon>Basidiomycota</taxon>
        <taxon>Agaricomycotina</taxon>
        <taxon>Agaricomycetes</taxon>
        <taxon>Agaricomycetidae</taxon>
        <taxon>Agaricales</taxon>
        <taxon>Agaricineae</taxon>
        <taxon>Hydnangiaceae</taxon>
        <taxon>Laccaria</taxon>
    </lineage>
</organism>
<reference evidence="2" key="2">
    <citation type="submission" date="2015-01" db="EMBL/GenBank/DDBJ databases">
        <title>Evolutionary Origins and Diversification of the Mycorrhizal Mutualists.</title>
        <authorList>
            <consortium name="DOE Joint Genome Institute"/>
            <consortium name="Mycorrhizal Genomics Consortium"/>
            <person name="Kohler A."/>
            <person name="Kuo A."/>
            <person name="Nagy L.G."/>
            <person name="Floudas D."/>
            <person name="Copeland A."/>
            <person name="Barry K.W."/>
            <person name="Cichocki N."/>
            <person name="Veneault-Fourrey C."/>
            <person name="LaButti K."/>
            <person name="Lindquist E.A."/>
            <person name="Lipzen A."/>
            <person name="Lundell T."/>
            <person name="Morin E."/>
            <person name="Murat C."/>
            <person name="Riley R."/>
            <person name="Ohm R."/>
            <person name="Sun H."/>
            <person name="Tunlid A."/>
            <person name="Henrissat B."/>
            <person name="Grigoriev I.V."/>
            <person name="Hibbett D.S."/>
            <person name="Martin F."/>
        </authorList>
    </citation>
    <scope>NUCLEOTIDE SEQUENCE [LARGE SCALE GENOMIC DNA]</scope>
    <source>
        <strain evidence="2">LaAM-08-1</strain>
    </source>
</reference>
<protein>
    <submittedName>
        <fullName evidence="1">Uncharacterized protein</fullName>
    </submittedName>
</protein>
<name>A0A0C9WSG5_9AGAR</name>